<reference evidence="2" key="1">
    <citation type="journal article" date="2024" name="Front. Bioeng. Biotechnol.">
        <title>Genome-scale model development and genomic sequencing of the oleaginous clade Lipomyces.</title>
        <authorList>
            <person name="Czajka J.J."/>
            <person name="Han Y."/>
            <person name="Kim J."/>
            <person name="Mondo S.J."/>
            <person name="Hofstad B.A."/>
            <person name="Robles A."/>
            <person name="Haridas S."/>
            <person name="Riley R."/>
            <person name="LaButti K."/>
            <person name="Pangilinan J."/>
            <person name="Andreopoulos W."/>
            <person name="Lipzen A."/>
            <person name="Yan J."/>
            <person name="Wang M."/>
            <person name="Ng V."/>
            <person name="Grigoriev I.V."/>
            <person name="Spatafora J.W."/>
            <person name="Magnuson J.K."/>
            <person name="Baker S.E."/>
            <person name="Pomraning K.R."/>
        </authorList>
    </citation>
    <scope>NUCLEOTIDE SEQUENCE [LARGE SCALE GENOMIC DNA]</scope>
    <source>
        <strain evidence="2">CBS 7786</strain>
    </source>
</reference>
<gene>
    <name evidence="1" type="ORF">V1525DRAFT_379929</name>
</gene>
<evidence type="ECO:0000313" key="1">
    <source>
        <dbReference type="EMBL" id="KAK9236156.1"/>
    </source>
</evidence>
<evidence type="ECO:0000313" key="2">
    <source>
        <dbReference type="Proteomes" id="UP001433508"/>
    </source>
</evidence>
<protein>
    <submittedName>
        <fullName evidence="1">Uncharacterized protein</fullName>
    </submittedName>
</protein>
<keyword evidence="2" id="KW-1185">Reference proteome</keyword>
<sequence>MSRQISRNTKEQDSYERAMRFLRSNKPETRLDIHLSYGLFQALERQRKSIYRNAQYPRVEYSAIDSRVTIHTIPTALHSSAAASLCECIRDCVRDVLVQHGRQNLLRLLVPVGDATYESNEGNGRGSTKSPDGGFRSRCQHSELVFVVEVGVSEGYRSLRADISLWLNEFHCRTAILLWCKENRRFGRPANPDVYSDSDQPAFEEALDQASLANPFGPYLYRDHPWFGTIDSAIIEVYRRNPTGKNAHGQLIVSTERLDLSLTLGDLYPPSEEGVEDIWEKPDTSRCRVSRFRPGGRCKGDGAKPI</sequence>
<comment type="caution">
    <text evidence="1">The sequence shown here is derived from an EMBL/GenBank/DDBJ whole genome shotgun (WGS) entry which is preliminary data.</text>
</comment>
<dbReference type="Proteomes" id="UP001433508">
    <property type="component" value="Unassembled WGS sequence"/>
</dbReference>
<name>A0ACC3SWY2_LIPKO</name>
<dbReference type="EMBL" id="MU971394">
    <property type="protein sequence ID" value="KAK9236156.1"/>
    <property type="molecule type" value="Genomic_DNA"/>
</dbReference>
<accession>A0ACC3SWY2</accession>
<organism evidence="1 2">
    <name type="scientific">Lipomyces kononenkoae</name>
    <name type="common">Yeast</name>
    <dbReference type="NCBI Taxonomy" id="34357"/>
    <lineage>
        <taxon>Eukaryota</taxon>
        <taxon>Fungi</taxon>
        <taxon>Dikarya</taxon>
        <taxon>Ascomycota</taxon>
        <taxon>Saccharomycotina</taxon>
        <taxon>Lipomycetes</taxon>
        <taxon>Lipomycetales</taxon>
        <taxon>Lipomycetaceae</taxon>
        <taxon>Lipomyces</taxon>
    </lineage>
</organism>
<proteinExistence type="predicted"/>